<keyword evidence="3" id="KW-1185">Reference proteome</keyword>
<gene>
    <name evidence="2" type="ORF">BDN71DRAFT_1112057</name>
</gene>
<accession>A0A9P6DF62</accession>
<proteinExistence type="predicted"/>
<evidence type="ECO:0000313" key="2">
    <source>
        <dbReference type="EMBL" id="KAF9493285.1"/>
    </source>
</evidence>
<dbReference type="OrthoDB" id="2933012at2759"/>
<dbReference type="Proteomes" id="UP000807025">
    <property type="component" value="Unassembled WGS sequence"/>
</dbReference>
<reference evidence="2" key="1">
    <citation type="submission" date="2020-11" db="EMBL/GenBank/DDBJ databases">
        <authorList>
            <consortium name="DOE Joint Genome Institute"/>
            <person name="Ahrendt S."/>
            <person name="Riley R."/>
            <person name="Andreopoulos W."/>
            <person name="Labutti K."/>
            <person name="Pangilinan J."/>
            <person name="Ruiz-Duenas F.J."/>
            <person name="Barrasa J.M."/>
            <person name="Sanchez-Garcia M."/>
            <person name="Camarero S."/>
            <person name="Miyauchi S."/>
            <person name="Serrano A."/>
            <person name="Linde D."/>
            <person name="Babiker R."/>
            <person name="Drula E."/>
            <person name="Ayuso-Fernandez I."/>
            <person name="Pacheco R."/>
            <person name="Padilla G."/>
            <person name="Ferreira P."/>
            <person name="Barriuso J."/>
            <person name="Kellner H."/>
            <person name="Castanera R."/>
            <person name="Alfaro M."/>
            <person name="Ramirez L."/>
            <person name="Pisabarro A.G."/>
            <person name="Kuo A."/>
            <person name="Tritt A."/>
            <person name="Lipzen A."/>
            <person name="He G."/>
            <person name="Yan M."/>
            <person name="Ng V."/>
            <person name="Cullen D."/>
            <person name="Martin F."/>
            <person name="Rosso M.-N."/>
            <person name="Henrissat B."/>
            <person name="Hibbett D."/>
            <person name="Martinez A.T."/>
            <person name="Grigoriev I.V."/>
        </authorList>
    </citation>
    <scope>NUCLEOTIDE SEQUENCE</scope>
    <source>
        <strain evidence="2">ATCC 90797</strain>
    </source>
</reference>
<dbReference type="InterPro" id="IPR032675">
    <property type="entry name" value="LRR_dom_sf"/>
</dbReference>
<dbReference type="AlphaFoldDB" id="A0A9P6DF62"/>
<organism evidence="2 3">
    <name type="scientific">Pleurotus eryngii</name>
    <name type="common">Boletus of the steppes</name>
    <dbReference type="NCBI Taxonomy" id="5323"/>
    <lineage>
        <taxon>Eukaryota</taxon>
        <taxon>Fungi</taxon>
        <taxon>Dikarya</taxon>
        <taxon>Basidiomycota</taxon>
        <taxon>Agaricomycotina</taxon>
        <taxon>Agaricomycetes</taxon>
        <taxon>Agaricomycetidae</taxon>
        <taxon>Agaricales</taxon>
        <taxon>Pleurotineae</taxon>
        <taxon>Pleurotaceae</taxon>
        <taxon>Pleurotus</taxon>
    </lineage>
</organism>
<comment type="caution">
    <text evidence="2">The sequence shown here is derived from an EMBL/GenBank/DDBJ whole genome shotgun (WGS) entry which is preliminary data.</text>
</comment>
<evidence type="ECO:0000313" key="3">
    <source>
        <dbReference type="Proteomes" id="UP000807025"/>
    </source>
</evidence>
<feature type="region of interest" description="Disordered" evidence="1">
    <location>
        <begin position="218"/>
        <end position="256"/>
    </location>
</feature>
<dbReference type="Gene3D" id="3.80.10.10">
    <property type="entry name" value="Ribonuclease Inhibitor"/>
    <property type="match status" value="1"/>
</dbReference>
<name>A0A9P6DF62_PLEER</name>
<feature type="region of interest" description="Disordered" evidence="1">
    <location>
        <begin position="159"/>
        <end position="179"/>
    </location>
</feature>
<dbReference type="EMBL" id="MU154588">
    <property type="protein sequence ID" value="KAF9493285.1"/>
    <property type="molecule type" value="Genomic_DNA"/>
</dbReference>
<sequence>MHRIMAFMIARSSSLYSQHFRTAGFRPNPLQLLRIPVIQLSWTCVVQSISTKMVQSYKTPLSKSSPAEQIKASISHFNRLREAGSPGLSLARPQLPPRRKPPPLLSVSHPDIRPRAVSAHSIGASFVINNSKANTGRRKGSDQWQTLVGIQQICPVDHSCTDPPLRPPSPASSASSYQTALTTIRDSTPYLDAHELPLSEEIATLDSSIAQFTWNESVLTRPSKPSSRSRSRSPHSRASLSIEIDSTPKEPRLQSKPSQILLDYRASPPPSIGAPPFPCPVETQTALRAWQKEREMEDRVSFARTHHPTTVEDLYIFGSPQNKSAIEESFRVFPKLESVFCRATLVDESVIRTFQRRHWKSISLEGCTTHFDAQLINGRITPWLGVVNWEDVRTLRLEPLHVCRVFLSNLSFGKRLAFVRQLSISFPPGMYIEWCGLMSCLTRVQDLHILSNAANDLPIIPTSFLPTLQSFHGPINAVKHYAATKHLKRLNLYGNGADGGCDVVEIRDAIQSFAEEWRNLEDLELRVRRPTEELYQDIRSTFKHLKTLVITVTDGPHPQILDGNQVLPSIEALSVGASVRHVELHHRVWLQAEREQFHIACANAIDRMRDLGRLATAVFTSRSLFSLLDQTPEVAAVLEPQNLGWEASG</sequence>
<evidence type="ECO:0000256" key="1">
    <source>
        <dbReference type="SAM" id="MobiDB-lite"/>
    </source>
</evidence>
<protein>
    <submittedName>
        <fullName evidence="2">Uncharacterized protein</fullName>
    </submittedName>
</protein>
<feature type="region of interest" description="Disordered" evidence="1">
    <location>
        <begin position="84"/>
        <end position="109"/>
    </location>
</feature>